<feature type="transmembrane region" description="Helical" evidence="8">
    <location>
        <begin position="168"/>
        <end position="186"/>
    </location>
</feature>
<feature type="transmembrane region" description="Helical" evidence="8">
    <location>
        <begin position="572"/>
        <end position="592"/>
    </location>
</feature>
<keyword evidence="13" id="KW-1185">Reference proteome</keyword>
<dbReference type="GO" id="GO:0005886">
    <property type="term" value="C:plasma membrane"/>
    <property type="evidence" value="ECO:0007669"/>
    <property type="project" value="TreeGrafter"/>
</dbReference>
<sequence>MKQIKIYEEEIQDGISHWAVDKPSIIGLCIQIVITVTVLVIGILFFEIIRKYNWGKLIYFKRLIVLPGNTPEYKNGFVNLIKHIASVPEEWIIDNIGLDAAMFIKMFKLGLMIFAFGSFIVAPVLIPINYYAQIPDYDNYDNTTMPFLSIGLKRFSIANVPNNSNLHIVHAVFIYVFTFFVCKKLYDYYLEYLRYEYNYKREETIKAHKERLDELIQFRTVLVQGIPPNYRTDKALKQWFIDHDIGEVESAFVMRDFDEYLVNINYKRDKALRRLEKAYCTWINNILEYKRKNSRLIEQSNSSGNDLNEIVTSSENNKNKNKDEEDEDNEKSFINLDEPTLSNAELSALKKELIDIEEDVVDNVGRTVNKINANSADDTNDNHGDNDTDMDETTPMLNRSALDMNFIVESLRPVAIKKSGGHFVDSIDYYTEKLITYTKVLKDIRLRFFDDETNESSIYTSSGFVTFKSQHSSTIASQVLLCSSNNTFDMICTPAPHCNDVIWDNIDVSVKRKILQNFTLTIFTIIVIIFWSIPVSFISGLASIDKLENVEWLKEHLPWLVNIENLELLQTFIPPIITSLFMTLAPYVFYFISSFQCFESYSAKEQSVMGKYYIFLLTNLLFVFAISNAFITFITALFQSPLSILHTLGSLIPQGSTYFINLVVHYPVSLVTTFTKPYLPFLYWFEKKLCKTPRDYYDLKNETLYPDYCYNLPPALVIIVISIVYSIISPLILFAGFIFCLVGYFSFKYQILYFYVKEWEFYGKNWVFVHDRILGGLILLQVIMLGIFEVKGCYFTGIALIPAIIYTTVYYYFFKSTYEKRTIHLPLDQYSSSSIDYVHYKKEQKKPKEKGKEKEKEKEEEEEESKDIQEMHLEEIKNNAEQAKELKTAKTPSFYENHSYFCPLITSNLSGIWIPSIAKEVLGKENLEKIGRLPDNENYEFIKEKYKLTEEDLQIPYYFDDKWKEK</sequence>
<dbReference type="PANTHER" id="PTHR13018">
    <property type="entry name" value="PROBABLE MEMBRANE PROTEIN DUF221-RELATED"/>
    <property type="match status" value="1"/>
</dbReference>
<dbReference type="GO" id="GO:0005227">
    <property type="term" value="F:calcium-activated cation channel activity"/>
    <property type="evidence" value="ECO:0007669"/>
    <property type="project" value="InterPro"/>
</dbReference>
<proteinExistence type="inferred from homology"/>
<evidence type="ECO:0000256" key="6">
    <source>
        <dbReference type="ARBA" id="ARBA00023136"/>
    </source>
</evidence>
<dbReference type="InterPro" id="IPR027815">
    <property type="entry name" value="CSC1/OSCA1-like_cyt"/>
</dbReference>
<dbReference type="Pfam" id="PF02714">
    <property type="entry name" value="RSN1_7TM"/>
    <property type="match status" value="1"/>
</dbReference>
<dbReference type="InterPro" id="IPR003864">
    <property type="entry name" value="CSC1/OSCA1-like_7TM"/>
</dbReference>
<feature type="transmembrane region" description="Helical" evidence="8">
    <location>
        <begin position="109"/>
        <end position="132"/>
    </location>
</feature>
<protein>
    <submittedName>
        <fullName evidence="12">DUF221-domain-containing protein</fullName>
    </submittedName>
</protein>
<organism evidence="12 13">
    <name type="scientific">Neocallimastix californiae</name>
    <dbReference type="NCBI Taxonomy" id="1754190"/>
    <lineage>
        <taxon>Eukaryota</taxon>
        <taxon>Fungi</taxon>
        <taxon>Fungi incertae sedis</taxon>
        <taxon>Chytridiomycota</taxon>
        <taxon>Chytridiomycota incertae sedis</taxon>
        <taxon>Neocallimastigomycetes</taxon>
        <taxon>Neocallimastigales</taxon>
        <taxon>Neocallimastigaceae</taxon>
        <taxon>Neocallimastix</taxon>
    </lineage>
</organism>
<feature type="region of interest" description="Disordered" evidence="7">
    <location>
        <begin position="299"/>
        <end position="337"/>
    </location>
</feature>
<evidence type="ECO:0000256" key="3">
    <source>
        <dbReference type="ARBA" id="ARBA00022448"/>
    </source>
</evidence>
<comment type="subcellular location">
    <subcellularLocation>
        <location evidence="1">Membrane</location>
        <topology evidence="1">Multi-pass membrane protein</topology>
    </subcellularLocation>
</comment>
<dbReference type="Pfam" id="PF14703">
    <property type="entry name" value="PHM7_cyt"/>
    <property type="match status" value="1"/>
</dbReference>
<evidence type="ECO:0000259" key="11">
    <source>
        <dbReference type="Pfam" id="PF14703"/>
    </source>
</evidence>
<feature type="transmembrane region" description="Helical" evidence="8">
    <location>
        <begin position="520"/>
        <end position="544"/>
    </location>
</feature>
<feature type="transmembrane region" description="Helical" evidence="8">
    <location>
        <begin position="708"/>
        <end position="728"/>
    </location>
</feature>
<comment type="caution">
    <text evidence="12">The sequence shown here is derived from an EMBL/GenBank/DDBJ whole genome shotgun (WGS) entry which is preliminary data.</text>
</comment>
<dbReference type="AlphaFoldDB" id="A0A1Y2EX21"/>
<feature type="domain" description="CSC1/OSCA1-like cytosolic" evidence="11">
    <location>
        <begin position="219"/>
        <end position="505"/>
    </location>
</feature>
<feature type="domain" description="CSC1/OSCA1-like N-terminal transmembrane" evidence="10">
    <location>
        <begin position="29"/>
        <end position="186"/>
    </location>
</feature>
<keyword evidence="4 8" id="KW-0812">Transmembrane</keyword>
<feature type="transmembrane region" description="Helical" evidence="8">
    <location>
        <begin position="25"/>
        <end position="46"/>
    </location>
</feature>
<feature type="transmembrane region" description="Helical" evidence="8">
    <location>
        <begin position="613"/>
        <end position="638"/>
    </location>
</feature>
<feature type="transmembrane region" description="Helical" evidence="8">
    <location>
        <begin position="658"/>
        <end position="679"/>
    </location>
</feature>
<evidence type="ECO:0000256" key="7">
    <source>
        <dbReference type="SAM" id="MobiDB-lite"/>
    </source>
</evidence>
<evidence type="ECO:0000256" key="1">
    <source>
        <dbReference type="ARBA" id="ARBA00004141"/>
    </source>
</evidence>
<evidence type="ECO:0000256" key="2">
    <source>
        <dbReference type="ARBA" id="ARBA00007779"/>
    </source>
</evidence>
<comment type="similarity">
    <text evidence="2">Belongs to the CSC1 (TC 1.A.17) family.</text>
</comment>
<name>A0A1Y2EX21_9FUNG</name>
<dbReference type="InterPro" id="IPR032880">
    <property type="entry name" value="CSC1/OSCA1-like_N"/>
</dbReference>
<dbReference type="PANTHER" id="PTHR13018:SF5">
    <property type="entry name" value="RE44586P"/>
    <property type="match status" value="1"/>
</dbReference>
<keyword evidence="6 8" id="KW-0472">Membrane</keyword>
<evidence type="ECO:0000313" key="13">
    <source>
        <dbReference type="Proteomes" id="UP000193920"/>
    </source>
</evidence>
<evidence type="ECO:0000256" key="5">
    <source>
        <dbReference type="ARBA" id="ARBA00022989"/>
    </source>
</evidence>
<evidence type="ECO:0000259" key="10">
    <source>
        <dbReference type="Pfam" id="PF13967"/>
    </source>
</evidence>
<gene>
    <name evidence="12" type="ORF">LY90DRAFT_698810</name>
</gene>
<feature type="compositionally biased region" description="Polar residues" evidence="7">
    <location>
        <begin position="299"/>
        <end position="314"/>
    </location>
</feature>
<feature type="region of interest" description="Disordered" evidence="7">
    <location>
        <begin position="846"/>
        <end position="868"/>
    </location>
</feature>
<reference evidence="12 13" key="1">
    <citation type="submission" date="2016-08" db="EMBL/GenBank/DDBJ databases">
        <title>A Parts List for Fungal Cellulosomes Revealed by Comparative Genomics.</title>
        <authorList>
            <consortium name="DOE Joint Genome Institute"/>
            <person name="Haitjema C.H."/>
            <person name="Gilmore S.P."/>
            <person name="Henske J.K."/>
            <person name="Solomon K.V."/>
            <person name="De Groot R."/>
            <person name="Kuo A."/>
            <person name="Mondo S.J."/>
            <person name="Salamov A.A."/>
            <person name="Labutti K."/>
            <person name="Zhao Z."/>
            <person name="Chiniquy J."/>
            <person name="Barry K."/>
            <person name="Brewer H.M."/>
            <person name="Purvine S.O."/>
            <person name="Wright A.T."/>
            <person name="Boxma B."/>
            <person name="Van Alen T."/>
            <person name="Hackstein J.H."/>
            <person name="Baker S.E."/>
            <person name="Grigoriev I.V."/>
            <person name="O'Malley M.A."/>
        </authorList>
    </citation>
    <scope>NUCLEOTIDE SEQUENCE [LARGE SCALE GENOMIC DNA]</scope>
    <source>
        <strain evidence="12 13">G1</strain>
    </source>
</reference>
<evidence type="ECO:0000313" key="12">
    <source>
        <dbReference type="EMBL" id="ORY76110.1"/>
    </source>
</evidence>
<evidence type="ECO:0000256" key="4">
    <source>
        <dbReference type="ARBA" id="ARBA00022692"/>
    </source>
</evidence>
<dbReference type="EMBL" id="MCOG01000023">
    <property type="protein sequence ID" value="ORY76110.1"/>
    <property type="molecule type" value="Genomic_DNA"/>
</dbReference>
<keyword evidence="5 8" id="KW-1133">Transmembrane helix</keyword>
<dbReference type="Proteomes" id="UP000193920">
    <property type="component" value="Unassembled WGS sequence"/>
</dbReference>
<keyword evidence="3" id="KW-0813">Transport</keyword>
<feature type="domain" description="CSC1/OSCA1-like 7TM region" evidence="9">
    <location>
        <begin position="517"/>
        <end position="788"/>
    </location>
</feature>
<feature type="transmembrane region" description="Helical" evidence="8">
    <location>
        <begin position="734"/>
        <end position="756"/>
    </location>
</feature>
<feature type="transmembrane region" description="Helical" evidence="8">
    <location>
        <begin position="794"/>
        <end position="814"/>
    </location>
</feature>
<dbReference type="Pfam" id="PF13967">
    <property type="entry name" value="RSN1_TM"/>
    <property type="match status" value="1"/>
</dbReference>
<feature type="transmembrane region" description="Helical" evidence="8">
    <location>
        <begin position="768"/>
        <end position="788"/>
    </location>
</feature>
<accession>A0A1Y2EX21</accession>
<evidence type="ECO:0000259" key="9">
    <source>
        <dbReference type="Pfam" id="PF02714"/>
    </source>
</evidence>
<evidence type="ECO:0000256" key="8">
    <source>
        <dbReference type="SAM" id="Phobius"/>
    </source>
</evidence>
<dbReference type="OrthoDB" id="1689567at2759"/>
<dbReference type="InterPro" id="IPR045122">
    <property type="entry name" value="Csc1-like"/>
</dbReference>